<accession>A0A6C0GTW4</accession>
<proteinExistence type="predicted"/>
<protein>
    <submittedName>
        <fullName evidence="2">Uncharacterized protein</fullName>
    </submittedName>
</protein>
<evidence type="ECO:0000256" key="1">
    <source>
        <dbReference type="SAM" id="SignalP"/>
    </source>
</evidence>
<sequence>MNLRFYLLLSLVVIFTKYSTAQTTSASIAEKDTVVQTMNEIEEKFKKQIDYYTVLLSKNGRRMKITGYDNKVGSDNLNYPFKVSQDKTKVKKNGVKIRNVEYFSYNTALFKDLTILKSSKILAFRKTEIDEKTISAKYTLPDKTIQYVLNGSYYRSKSKNKKYKAYIYN</sequence>
<feature type="signal peptide" evidence="1">
    <location>
        <begin position="1"/>
        <end position="21"/>
    </location>
</feature>
<dbReference type="Proteomes" id="UP000480178">
    <property type="component" value="Chromosome"/>
</dbReference>
<keyword evidence="1" id="KW-0732">Signal</keyword>
<dbReference type="AlphaFoldDB" id="A0A6C0GTW4"/>
<evidence type="ECO:0000313" key="2">
    <source>
        <dbReference type="EMBL" id="QHT71619.1"/>
    </source>
</evidence>
<organism evidence="2 3">
    <name type="scientific">Rhodocytophaga rosea</name>
    <dbReference type="NCBI Taxonomy" id="2704465"/>
    <lineage>
        <taxon>Bacteria</taxon>
        <taxon>Pseudomonadati</taxon>
        <taxon>Bacteroidota</taxon>
        <taxon>Cytophagia</taxon>
        <taxon>Cytophagales</taxon>
        <taxon>Rhodocytophagaceae</taxon>
        <taxon>Rhodocytophaga</taxon>
    </lineage>
</organism>
<reference evidence="2 3" key="1">
    <citation type="submission" date="2020-01" db="EMBL/GenBank/DDBJ databases">
        <authorList>
            <person name="Kim M.K."/>
        </authorList>
    </citation>
    <scope>NUCLEOTIDE SEQUENCE [LARGE SCALE GENOMIC DNA]</scope>
    <source>
        <strain evidence="2 3">172606-1</strain>
    </source>
</reference>
<feature type="chain" id="PRO_5025446744" evidence="1">
    <location>
        <begin position="22"/>
        <end position="169"/>
    </location>
</feature>
<evidence type="ECO:0000313" key="3">
    <source>
        <dbReference type="Proteomes" id="UP000480178"/>
    </source>
</evidence>
<dbReference type="EMBL" id="CP048222">
    <property type="protein sequence ID" value="QHT71619.1"/>
    <property type="molecule type" value="Genomic_DNA"/>
</dbReference>
<gene>
    <name evidence="2" type="ORF">GXP67_35600</name>
</gene>
<keyword evidence="3" id="KW-1185">Reference proteome</keyword>
<dbReference type="RefSeq" id="WP_162447554.1">
    <property type="nucleotide sequence ID" value="NZ_CP048222.1"/>
</dbReference>
<dbReference type="KEGG" id="rhoz:GXP67_35600"/>
<name>A0A6C0GTW4_9BACT</name>